<evidence type="ECO:0000313" key="1">
    <source>
        <dbReference type="Proteomes" id="UP000887565"/>
    </source>
</evidence>
<name>A0A915JW39_ROMCU</name>
<sequence>MHILDLSDWFAETNLEMNSRQGWVAEIIVYFIVPPFCMLPFFDEVFFDDFCFCFFFFFFSDDFFDDDLDFFADLERRALRRRSLASCSSWALLAATSC</sequence>
<protein>
    <submittedName>
        <fullName evidence="2">Uncharacterized protein</fullName>
    </submittedName>
</protein>
<accession>A0A915JW39</accession>
<dbReference type="WBParaSite" id="nRc.2.0.1.t30244-RA">
    <property type="protein sequence ID" value="nRc.2.0.1.t30244-RA"/>
    <property type="gene ID" value="nRc.2.0.1.g30244"/>
</dbReference>
<dbReference type="AlphaFoldDB" id="A0A915JW39"/>
<evidence type="ECO:0000313" key="2">
    <source>
        <dbReference type="WBParaSite" id="nRc.2.0.1.t30244-RA"/>
    </source>
</evidence>
<keyword evidence="1" id="KW-1185">Reference proteome</keyword>
<dbReference type="Proteomes" id="UP000887565">
    <property type="component" value="Unplaced"/>
</dbReference>
<reference evidence="2" key="1">
    <citation type="submission" date="2022-11" db="UniProtKB">
        <authorList>
            <consortium name="WormBaseParasite"/>
        </authorList>
    </citation>
    <scope>IDENTIFICATION</scope>
</reference>
<proteinExistence type="predicted"/>
<organism evidence="1 2">
    <name type="scientific">Romanomermis culicivorax</name>
    <name type="common">Nematode worm</name>
    <dbReference type="NCBI Taxonomy" id="13658"/>
    <lineage>
        <taxon>Eukaryota</taxon>
        <taxon>Metazoa</taxon>
        <taxon>Ecdysozoa</taxon>
        <taxon>Nematoda</taxon>
        <taxon>Enoplea</taxon>
        <taxon>Dorylaimia</taxon>
        <taxon>Mermithida</taxon>
        <taxon>Mermithoidea</taxon>
        <taxon>Mermithidae</taxon>
        <taxon>Romanomermis</taxon>
    </lineage>
</organism>